<organism evidence="1 2">
    <name type="scientific">Ameiurus melas</name>
    <name type="common">Black bullhead</name>
    <name type="synonym">Silurus melas</name>
    <dbReference type="NCBI Taxonomy" id="219545"/>
    <lineage>
        <taxon>Eukaryota</taxon>
        <taxon>Metazoa</taxon>
        <taxon>Chordata</taxon>
        <taxon>Craniata</taxon>
        <taxon>Vertebrata</taxon>
        <taxon>Euteleostomi</taxon>
        <taxon>Actinopterygii</taxon>
        <taxon>Neopterygii</taxon>
        <taxon>Teleostei</taxon>
        <taxon>Ostariophysi</taxon>
        <taxon>Siluriformes</taxon>
        <taxon>Ictaluridae</taxon>
        <taxon>Ameiurus</taxon>
    </lineage>
</organism>
<evidence type="ECO:0000313" key="1">
    <source>
        <dbReference type="EMBL" id="KAF4092077.1"/>
    </source>
</evidence>
<accession>A0A7J6BC66</accession>
<protein>
    <submittedName>
        <fullName evidence="1">Uncharacterized protein</fullName>
    </submittedName>
</protein>
<keyword evidence="2" id="KW-1185">Reference proteome</keyword>
<gene>
    <name evidence="1" type="ORF">AMELA_G00016720</name>
</gene>
<comment type="caution">
    <text evidence="1">The sequence shown here is derived from an EMBL/GenBank/DDBJ whole genome shotgun (WGS) entry which is preliminary data.</text>
</comment>
<proteinExistence type="predicted"/>
<dbReference type="EMBL" id="JAAGNN010000002">
    <property type="protein sequence ID" value="KAF4092077.1"/>
    <property type="molecule type" value="Genomic_DNA"/>
</dbReference>
<name>A0A7J6BC66_AMEME</name>
<dbReference type="AlphaFoldDB" id="A0A7J6BC66"/>
<reference evidence="1 2" key="1">
    <citation type="submission" date="2020-02" db="EMBL/GenBank/DDBJ databases">
        <title>A chromosome-scale genome assembly of the black bullhead catfish (Ameiurus melas).</title>
        <authorList>
            <person name="Wen M."/>
            <person name="Zham M."/>
            <person name="Cabau C."/>
            <person name="Klopp C."/>
            <person name="Donnadieu C."/>
            <person name="Roques C."/>
            <person name="Bouchez O."/>
            <person name="Lampietro C."/>
            <person name="Jouanno E."/>
            <person name="Herpin A."/>
            <person name="Louis A."/>
            <person name="Berthelot C."/>
            <person name="Parey E."/>
            <person name="Roest-Crollius H."/>
            <person name="Braasch I."/>
            <person name="Postlethwait J."/>
            <person name="Robinson-Rechavi M."/>
            <person name="Echchiki A."/>
            <person name="Begum T."/>
            <person name="Montfort J."/>
            <person name="Schartl M."/>
            <person name="Bobe J."/>
            <person name="Guiguen Y."/>
        </authorList>
    </citation>
    <scope>NUCLEOTIDE SEQUENCE [LARGE SCALE GENOMIC DNA]</scope>
    <source>
        <strain evidence="1">M_S1</strain>
        <tissue evidence="1">Blood</tissue>
    </source>
</reference>
<sequence>MKLINVSLLHLHQLCCNELYQDLESNINKKSYVHADKMAGKWRINVHKVVILQELESVGTFLSGSAIEHSHDNVQKDHSHYGEGDEGKMLWRDVINISQNINLILFTCVTLNFTLFKGDTDGKCKS</sequence>
<dbReference type="Proteomes" id="UP000593565">
    <property type="component" value="Unassembled WGS sequence"/>
</dbReference>
<evidence type="ECO:0000313" key="2">
    <source>
        <dbReference type="Proteomes" id="UP000593565"/>
    </source>
</evidence>